<dbReference type="STRING" id="333673.A0A3M0L6J5"/>
<keyword evidence="4" id="KW-0255">Endonuclease</keyword>
<dbReference type="Gene3D" id="3.10.10.10">
    <property type="entry name" value="HIV Type 1 Reverse Transcriptase, subunit A, domain 1"/>
    <property type="match status" value="1"/>
</dbReference>
<evidence type="ECO:0000256" key="5">
    <source>
        <dbReference type="ARBA" id="ARBA00022801"/>
    </source>
</evidence>
<dbReference type="EMBL" id="QRBI01000093">
    <property type="protein sequence ID" value="RMC20596.1"/>
    <property type="molecule type" value="Genomic_DNA"/>
</dbReference>
<keyword evidence="3" id="KW-0540">Nuclease</keyword>
<dbReference type="GO" id="GO:0035613">
    <property type="term" value="F:RNA stem-loop binding"/>
    <property type="evidence" value="ECO:0007669"/>
    <property type="project" value="TreeGrafter"/>
</dbReference>
<evidence type="ECO:0000256" key="1">
    <source>
        <dbReference type="ARBA" id="ARBA00022679"/>
    </source>
</evidence>
<dbReference type="GO" id="GO:0016787">
    <property type="term" value="F:hydrolase activity"/>
    <property type="evidence" value="ECO:0007669"/>
    <property type="project" value="UniProtKB-KW"/>
</dbReference>
<evidence type="ECO:0000313" key="8">
    <source>
        <dbReference type="Proteomes" id="UP000269221"/>
    </source>
</evidence>
<dbReference type="PANTHER" id="PTHR41694:SF3">
    <property type="entry name" value="RNA-DIRECTED DNA POLYMERASE-RELATED"/>
    <property type="match status" value="1"/>
</dbReference>
<dbReference type="InterPro" id="IPR043502">
    <property type="entry name" value="DNA/RNA_pol_sf"/>
</dbReference>
<sequence length="153" mass="17280">MPLRNPAEEDLLKTIIPLHPDDAPHFTFSVPTLNQEAPRKRYYWKFLPQGMKNSPSVCQWVRVSGGKIQRIPPWKYLGLEIEKQTIVPQKLVVKNNIRTLADVQQLCGSLNWCVNKTIFVPGGIVAGNSDMSLSWITVFQNQDRAAAVVDLVV</sequence>
<dbReference type="Proteomes" id="UP000269221">
    <property type="component" value="Unassembled WGS sequence"/>
</dbReference>
<dbReference type="PANTHER" id="PTHR41694">
    <property type="entry name" value="ENDOGENOUS RETROVIRUS GROUP K MEMBER POL PROTEIN"/>
    <property type="match status" value="1"/>
</dbReference>
<dbReference type="GO" id="GO:0004519">
    <property type="term" value="F:endonuclease activity"/>
    <property type="evidence" value="ECO:0007669"/>
    <property type="project" value="UniProtKB-KW"/>
</dbReference>
<comment type="caution">
    <text evidence="7">The sequence shown here is derived from an EMBL/GenBank/DDBJ whole genome shotgun (WGS) entry which is preliminary data.</text>
</comment>
<keyword evidence="2" id="KW-0548">Nucleotidyltransferase</keyword>
<evidence type="ECO:0000256" key="4">
    <source>
        <dbReference type="ARBA" id="ARBA00022759"/>
    </source>
</evidence>
<evidence type="ECO:0000256" key="3">
    <source>
        <dbReference type="ARBA" id="ARBA00022722"/>
    </source>
</evidence>
<dbReference type="InterPro" id="IPR043128">
    <property type="entry name" value="Rev_trsase/Diguanyl_cyclase"/>
</dbReference>
<evidence type="ECO:0000313" key="7">
    <source>
        <dbReference type="EMBL" id="RMC20596.1"/>
    </source>
</evidence>
<evidence type="ECO:0000256" key="6">
    <source>
        <dbReference type="ARBA" id="ARBA00022918"/>
    </source>
</evidence>
<organism evidence="7 8">
    <name type="scientific">Hirundo rustica rustica</name>
    <dbReference type="NCBI Taxonomy" id="333673"/>
    <lineage>
        <taxon>Eukaryota</taxon>
        <taxon>Metazoa</taxon>
        <taxon>Chordata</taxon>
        <taxon>Craniata</taxon>
        <taxon>Vertebrata</taxon>
        <taxon>Euteleostomi</taxon>
        <taxon>Archelosauria</taxon>
        <taxon>Archosauria</taxon>
        <taxon>Dinosauria</taxon>
        <taxon>Saurischia</taxon>
        <taxon>Theropoda</taxon>
        <taxon>Coelurosauria</taxon>
        <taxon>Aves</taxon>
        <taxon>Neognathae</taxon>
        <taxon>Neoaves</taxon>
        <taxon>Telluraves</taxon>
        <taxon>Australaves</taxon>
        <taxon>Passeriformes</taxon>
        <taxon>Sylvioidea</taxon>
        <taxon>Hirundinidae</taxon>
        <taxon>Hirundo</taxon>
    </lineage>
</organism>
<keyword evidence="1" id="KW-0808">Transferase</keyword>
<keyword evidence="8" id="KW-1185">Reference proteome</keyword>
<dbReference type="AlphaFoldDB" id="A0A3M0L6J5"/>
<name>A0A3M0L6J5_HIRRU</name>
<keyword evidence="5" id="KW-0378">Hydrolase</keyword>
<gene>
    <name evidence="7" type="ORF">DUI87_01448</name>
</gene>
<dbReference type="SUPFAM" id="SSF56672">
    <property type="entry name" value="DNA/RNA polymerases"/>
    <property type="match status" value="1"/>
</dbReference>
<dbReference type="Gene3D" id="3.30.70.270">
    <property type="match status" value="1"/>
</dbReference>
<accession>A0A3M0L6J5</accession>
<keyword evidence="6" id="KW-0695">RNA-directed DNA polymerase</keyword>
<dbReference type="GO" id="GO:0003964">
    <property type="term" value="F:RNA-directed DNA polymerase activity"/>
    <property type="evidence" value="ECO:0007669"/>
    <property type="project" value="UniProtKB-KW"/>
</dbReference>
<dbReference type="OrthoDB" id="6773263at2759"/>
<evidence type="ECO:0000256" key="2">
    <source>
        <dbReference type="ARBA" id="ARBA00022695"/>
    </source>
</evidence>
<protein>
    <submittedName>
        <fullName evidence="7">Uncharacterized protein</fullName>
    </submittedName>
</protein>
<reference evidence="7 8" key="1">
    <citation type="submission" date="2018-07" db="EMBL/GenBank/DDBJ databases">
        <title>A high quality draft genome assembly of the barn swallow (H. rustica rustica).</title>
        <authorList>
            <person name="Formenti G."/>
            <person name="Chiara M."/>
            <person name="Poveda L."/>
            <person name="Francoijs K.-J."/>
            <person name="Bonisoli-Alquati A."/>
            <person name="Canova L."/>
            <person name="Gianfranceschi L."/>
            <person name="Horner D.S."/>
            <person name="Saino N."/>
        </authorList>
    </citation>
    <scope>NUCLEOTIDE SEQUENCE [LARGE SCALE GENOMIC DNA]</scope>
    <source>
        <strain evidence="7">Chelidonia</strain>
        <tissue evidence="7">Blood</tissue>
    </source>
</reference>
<proteinExistence type="predicted"/>